<name>A0AC61QIU8_9BACT</name>
<keyword evidence="2" id="KW-1185">Reference proteome</keyword>
<protein>
    <submittedName>
        <fullName evidence="1">DMT family transporter</fullName>
    </submittedName>
</protein>
<accession>A0AC61QIU8</accession>
<proteinExistence type="predicted"/>
<evidence type="ECO:0000313" key="2">
    <source>
        <dbReference type="Proteomes" id="UP000294588"/>
    </source>
</evidence>
<dbReference type="Proteomes" id="UP000294588">
    <property type="component" value="Unassembled WGS sequence"/>
</dbReference>
<sequence>MHKTFQKAYYYAFAAILAWSTVSTAFKLSLRHLTPLGLLLISSLCATIFLAIIFLVNYKRDKTNKPSFNWKIRILSGLLNPFIYYLMLFEAYHRLRAQEAQVLNYTWAIVLSFLSALFLKQKLRIKDIIALFISFFGVLLVSTQGRFWEFQFDDPVGSLLAVSTSLVWAFYWILNMKDSLPAIQKLLGNFLIGTLATFFYALILGKLNYNGLFSSEANITFGILGGIYVGIFEMGLTFLLWQKALEYSTSTASTANLIFLTPFLSLIFIFFILKEHISPATLIGLVLIVLSNWWQKSSRPAKVLK</sequence>
<comment type="caution">
    <text evidence="1">The sequence shown here is derived from an EMBL/GenBank/DDBJ whole genome shotgun (WGS) entry which is preliminary data.</text>
</comment>
<evidence type="ECO:0000313" key="1">
    <source>
        <dbReference type="EMBL" id="TDF72869.1"/>
    </source>
</evidence>
<dbReference type="EMBL" id="SMOG01000013">
    <property type="protein sequence ID" value="TDF72869.1"/>
    <property type="molecule type" value="Genomic_DNA"/>
</dbReference>
<gene>
    <name evidence="1" type="ORF">E0946_04755</name>
</gene>
<organism evidence="1 2">
    <name type="scientific">Candidatus Syntrophosphaera thermopropionivorans</name>
    <dbReference type="NCBI Taxonomy" id="2593015"/>
    <lineage>
        <taxon>Bacteria</taxon>
        <taxon>Pseudomonadati</taxon>
        <taxon>Candidatus Cloacimonadota</taxon>
        <taxon>Candidatus Cloacimonadia</taxon>
        <taxon>Candidatus Cloacimonadales</taxon>
        <taxon>Candidatus Cloacimonadaceae</taxon>
        <taxon>Candidatus Syntrophosphaera</taxon>
    </lineage>
</organism>
<reference evidence="1" key="1">
    <citation type="submission" date="2019-03" db="EMBL/GenBank/DDBJ databases">
        <title>Candidatus Syntrophosphaera thermopropionivorans: a novel player in syntrophic propionate oxidation during anaerobic digestion.</title>
        <authorList>
            <person name="Dyksma S."/>
        </authorList>
    </citation>
    <scope>NUCLEOTIDE SEQUENCE</scope>
    <source>
        <strain evidence="1">W5</strain>
    </source>
</reference>